<accession>A0A4R6U8X7</accession>
<reference evidence="3 4" key="1">
    <citation type="submission" date="2019-03" db="EMBL/GenBank/DDBJ databases">
        <title>Genomic Encyclopedia of Type Strains, Phase IV (KMG-IV): sequencing the most valuable type-strain genomes for metagenomic binning, comparative biology and taxonomic classification.</title>
        <authorList>
            <person name="Goeker M."/>
        </authorList>
    </citation>
    <scope>NUCLEOTIDE SEQUENCE [LARGE SCALE GENOMIC DNA]</scope>
    <source>
        <strain evidence="3 4">DSM 28697</strain>
    </source>
</reference>
<sequence>MSAKRFVIIMFLLLGVLSGCSQGQAEQKIVTIMDMDNKKLATFAGTYIGDNSAVVSLMNSLPGGGLIKEISLYEESLHATYGTDDTSINYWYGDSSTLQSNVMYNAFYTTLLIPNAKAIQFTMPETSFTAERGTVLKWMNENLSELPGEESIWEQDNVENYLQQNGNLIQEAALSDDLKQSFFKQMPLDQ</sequence>
<name>A0A4R6U8X7_9BACI</name>
<comment type="caution">
    <text evidence="3">The sequence shown here is derived from an EMBL/GenBank/DDBJ whole genome shotgun (WGS) entry which is preliminary data.</text>
</comment>
<dbReference type="InterPro" id="IPR032250">
    <property type="entry name" value="DUF4825"/>
</dbReference>
<protein>
    <submittedName>
        <fullName evidence="3">Uncharacterized protein DUF4825</fullName>
    </submittedName>
</protein>
<dbReference type="AlphaFoldDB" id="A0A4R6U8X7"/>
<evidence type="ECO:0000256" key="1">
    <source>
        <dbReference type="SAM" id="SignalP"/>
    </source>
</evidence>
<feature type="domain" description="DUF4825" evidence="2">
    <location>
        <begin position="44"/>
        <end position="126"/>
    </location>
</feature>
<dbReference type="Pfam" id="PF16107">
    <property type="entry name" value="DUF4825"/>
    <property type="match status" value="1"/>
</dbReference>
<evidence type="ECO:0000313" key="4">
    <source>
        <dbReference type="Proteomes" id="UP000295632"/>
    </source>
</evidence>
<proteinExistence type="predicted"/>
<dbReference type="RefSeq" id="WP_166639187.1">
    <property type="nucleotide sequence ID" value="NZ_SNYJ01000004.1"/>
</dbReference>
<gene>
    <name evidence="3" type="ORF">EV213_104103</name>
</gene>
<dbReference type="PROSITE" id="PS51257">
    <property type="entry name" value="PROKAR_LIPOPROTEIN"/>
    <property type="match status" value="1"/>
</dbReference>
<feature type="signal peptide" evidence="1">
    <location>
        <begin position="1"/>
        <end position="25"/>
    </location>
</feature>
<dbReference type="EMBL" id="SNYJ01000004">
    <property type="protein sequence ID" value="TDQ41105.1"/>
    <property type="molecule type" value="Genomic_DNA"/>
</dbReference>
<organism evidence="3 4">
    <name type="scientific">Aureibacillus halotolerans</name>
    <dbReference type="NCBI Taxonomy" id="1508390"/>
    <lineage>
        <taxon>Bacteria</taxon>
        <taxon>Bacillati</taxon>
        <taxon>Bacillota</taxon>
        <taxon>Bacilli</taxon>
        <taxon>Bacillales</taxon>
        <taxon>Bacillaceae</taxon>
        <taxon>Aureibacillus</taxon>
    </lineage>
</organism>
<keyword evidence="1" id="KW-0732">Signal</keyword>
<dbReference type="Proteomes" id="UP000295632">
    <property type="component" value="Unassembled WGS sequence"/>
</dbReference>
<keyword evidence="4" id="KW-1185">Reference proteome</keyword>
<feature type="chain" id="PRO_5020325483" evidence="1">
    <location>
        <begin position="26"/>
        <end position="190"/>
    </location>
</feature>
<evidence type="ECO:0000259" key="2">
    <source>
        <dbReference type="Pfam" id="PF16107"/>
    </source>
</evidence>
<evidence type="ECO:0000313" key="3">
    <source>
        <dbReference type="EMBL" id="TDQ41105.1"/>
    </source>
</evidence>